<dbReference type="InterPro" id="IPR001387">
    <property type="entry name" value="Cro/C1-type_HTH"/>
</dbReference>
<reference evidence="4 6" key="3">
    <citation type="submission" date="2017-07" db="EMBL/GenBank/DDBJ databases">
        <title>Prevalence of linear plasmids in Cutibacterium (Propionibacterium) acnes isolates obtained from prostatic tissue.</title>
        <authorList>
            <person name="Davidsson S."/>
            <person name="Carlsson J."/>
            <person name="Molling P."/>
            <person name="Andren O."/>
            <person name="Andersson S.-O."/>
            <person name="Brzuszkiewicz E."/>
            <person name="Poehlein A."/>
            <person name="Al-Zeer M."/>
            <person name="Brinkmann V."/>
            <person name="Scavenius C."/>
            <person name="Nazipi S."/>
            <person name="Soderquist B."/>
            <person name="Bruggemann H."/>
        </authorList>
    </citation>
    <scope>NUCLEOTIDE SEQUENCE [LARGE SCALE GENOMIC DNA]</scope>
    <source>
        <strain evidence="4 6">DSM 753</strain>
    </source>
</reference>
<dbReference type="PANTHER" id="PTHR46558">
    <property type="entry name" value="TRACRIPTIONAL REGULATORY PROTEIN-RELATED-RELATED"/>
    <property type="match status" value="1"/>
</dbReference>
<reference evidence="3 5" key="2">
    <citation type="submission" date="2007-08" db="EMBL/GenBank/DDBJ databases">
        <authorList>
            <person name="Fulton L."/>
            <person name="Clifton S."/>
            <person name="Fulton B."/>
            <person name="Xu J."/>
            <person name="Minx P."/>
            <person name="Pepin K.H."/>
            <person name="Johnson M."/>
            <person name="Thiruvilangam P."/>
            <person name="Bhonagiri V."/>
            <person name="Nash W.E."/>
            <person name="Wang C."/>
            <person name="Mardis E.R."/>
            <person name="Wilson R.K."/>
        </authorList>
    </citation>
    <scope>NUCLEOTIDE SEQUENCE [LARGE SCALE GENOMIC DNA]</scope>
    <source>
        <strain evidence="3 5">DSM 753</strain>
    </source>
</reference>
<dbReference type="InterPro" id="IPR037914">
    <property type="entry name" value="SpoVT-AbrB_sf"/>
</dbReference>
<evidence type="ECO:0000313" key="5">
    <source>
        <dbReference type="Proteomes" id="UP000003490"/>
    </source>
</evidence>
<dbReference type="SMART" id="SM00530">
    <property type="entry name" value="HTH_XRE"/>
    <property type="match status" value="1"/>
</dbReference>
<reference evidence="3 5" key="1">
    <citation type="submission" date="2007-08" db="EMBL/GenBank/DDBJ databases">
        <title>Draft genome sequence of Clostridium leptum (DSM 753).</title>
        <authorList>
            <person name="Sudarsanam P."/>
            <person name="Ley R."/>
            <person name="Guruge J."/>
            <person name="Turnbaugh P.J."/>
            <person name="Mahowald M."/>
            <person name="Liep D."/>
            <person name="Gordon J."/>
        </authorList>
    </citation>
    <scope>NUCLEOTIDE SEQUENCE [LARGE SCALE GENOMIC DNA]</scope>
    <source>
        <strain evidence="3 5">DSM 753</strain>
    </source>
</reference>
<dbReference type="Gene3D" id="2.10.260.10">
    <property type="match status" value="1"/>
</dbReference>
<protein>
    <submittedName>
        <fullName evidence="3">Transcriptional regulator, AbrB family</fullName>
    </submittedName>
    <submittedName>
        <fullName evidence="4">XRE family transcriptional regulator</fullName>
    </submittedName>
</protein>
<dbReference type="PANTHER" id="PTHR46558:SF4">
    <property type="entry name" value="DNA-BIDING PHAGE PROTEIN"/>
    <property type="match status" value="1"/>
</dbReference>
<comment type="caution">
    <text evidence="3">The sequence shown here is derived from an EMBL/GenBank/DDBJ whole genome shotgun (WGS) entry which is preliminary data.</text>
</comment>
<dbReference type="NCBIfam" id="TIGR01439">
    <property type="entry name" value="lp_hng_hel_AbrB"/>
    <property type="match status" value="1"/>
</dbReference>
<dbReference type="InterPro" id="IPR007159">
    <property type="entry name" value="SpoVT-AbrB_dom"/>
</dbReference>
<keyword evidence="6" id="KW-1185">Reference proteome</keyword>
<dbReference type="GO" id="GO:0003677">
    <property type="term" value="F:DNA binding"/>
    <property type="evidence" value="ECO:0007669"/>
    <property type="project" value="UniProtKB-KW"/>
</dbReference>
<proteinExistence type="predicted"/>
<organism evidence="3 5">
    <name type="scientific">[Clostridium] leptum DSM 753</name>
    <dbReference type="NCBI Taxonomy" id="428125"/>
    <lineage>
        <taxon>Bacteria</taxon>
        <taxon>Bacillati</taxon>
        <taxon>Bacillota</taxon>
        <taxon>Clostridia</taxon>
        <taxon>Eubacteriales</taxon>
        <taxon>Oscillospiraceae</taxon>
        <taxon>Oscillospiraceae incertae sedis</taxon>
    </lineage>
</organism>
<evidence type="ECO:0000256" key="1">
    <source>
        <dbReference type="ARBA" id="ARBA00023125"/>
    </source>
</evidence>
<evidence type="ECO:0000313" key="6">
    <source>
        <dbReference type="Proteomes" id="UP000220611"/>
    </source>
</evidence>
<dbReference type="HOGENOM" id="CLU_133814_0_0_9"/>
<dbReference type="EMBL" id="NOXF01000001">
    <property type="protein sequence ID" value="PEQ25779.1"/>
    <property type="molecule type" value="Genomic_DNA"/>
</dbReference>
<dbReference type="EMBL" id="ABCB02000020">
    <property type="protein sequence ID" value="EDO60304.1"/>
    <property type="molecule type" value="Genomic_DNA"/>
</dbReference>
<dbReference type="AlphaFoldDB" id="A7VX07"/>
<sequence>MKYMKNRNFCISRNLTVLRQIHKYSQEEVAEKIGVSRQAVAKWESGETAPDLINCDALAELYNVSVDDLIHFDQSKEKIEIPPKGKHIFGTVKVGERGQIVLPKKARDIFHIKPGDLLVVLGDEDPERAGIALVHGDSFLKSMEFLQKAVRPAEADKEDNNL</sequence>
<dbReference type="SUPFAM" id="SSF47413">
    <property type="entry name" value="lambda repressor-like DNA-binding domains"/>
    <property type="match status" value="1"/>
</dbReference>
<evidence type="ECO:0000259" key="2">
    <source>
        <dbReference type="PROSITE" id="PS50943"/>
    </source>
</evidence>
<dbReference type="Proteomes" id="UP000003490">
    <property type="component" value="Unassembled WGS sequence"/>
</dbReference>
<dbReference type="InterPro" id="IPR010982">
    <property type="entry name" value="Lambda_DNA-bd_dom_sf"/>
</dbReference>
<dbReference type="SUPFAM" id="SSF89447">
    <property type="entry name" value="AbrB/MazE/MraZ-like"/>
    <property type="match status" value="1"/>
</dbReference>
<accession>A7VX07</accession>
<feature type="domain" description="HTH cro/C1-type" evidence="2">
    <location>
        <begin position="15"/>
        <end position="69"/>
    </location>
</feature>
<dbReference type="eggNOG" id="COG1476">
    <property type="taxonomic scope" value="Bacteria"/>
</dbReference>
<dbReference type="Gene3D" id="1.10.260.40">
    <property type="entry name" value="lambda repressor-like DNA-binding domains"/>
    <property type="match status" value="1"/>
</dbReference>
<keyword evidence="1" id="KW-0238">DNA-binding</keyword>
<name>A7VX07_9FIRM</name>
<evidence type="ECO:0000313" key="3">
    <source>
        <dbReference type="EMBL" id="EDO60304.1"/>
    </source>
</evidence>
<dbReference type="Proteomes" id="UP000220611">
    <property type="component" value="Unassembled WGS sequence"/>
</dbReference>
<dbReference type="CDD" id="cd00093">
    <property type="entry name" value="HTH_XRE"/>
    <property type="match status" value="1"/>
</dbReference>
<evidence type="ECO:0000313" key="4">
    <source>
        <dbReference type="EMBL" id="PEQ25779.1"/>
    </source>
</evidence>
<dbReference type="PROSITE" id="PS50943">
    <property type="entry name" value="HTH_CROC1"/>
    <property type="match status" value="1"/>
</dbReference>
<dbReference type="SMART" id="SM00966">
    <property type="entry name" value="SpoVT_AbrB"/>
    <property type="match status" value="1"/>
</dbReference>
<gene>
    <name evidence="4" type="ORF">CH238_01940</name>
    <name evidence="3" type="ORF">CLOLEP_03130</name>
</gene>
<dbReference type="Pfam" id="PF01381">
    <property type="entry name" value="HTH_3"/>
    <property type="match status" value="1"/>
</dbReference>
<dbReference type="Pfam" id="PF04014">
    <property type="entry name" value="MazE_antitoxin"/>
    <property type="match status" value="1"/>
</dbReference>